<dbReference type="Gene3D" id="2.30.29.30">
    <property type="entry name" value="Pleckstrin-homology domain (PH domain)/Phosphotyrosine-binding domain (PTB)"/>
    <property type="match status" value="1"/>
</dbReference>
<dbReference type="GO" id="GO:0001726">
    <property type="term" value="C:ruffle"/>
    <property type="evidence" value="ECO:0007669"/>
    <property type="project" value="InterPro"/>
</dbReference>
<dbReference type="InterPro" id="IPR019749">
    <property type="entry name" value="Band_41_domain"/>
</dbReference>
<dbReference type="SMART" id="SM01244">
    <property type="entry name" value="IRS"/>
    <property type="match status" value="1"/>
</dbReference>
<dbReference type="SUPFAM" id="SSF47031">
    <property type="entry name" value="Second domain of FERM"/>
    <property type="match status" value="1"/>
</dbReference>
<dbReference type="GO" id="GO:0005200">
    <property type="term" value="F:structural constituent of cytoskeleton"/>
    <property type="evidence" value="ECO:0007669"/>
    <property type="project" value="InterPro"/>
</dbReference>
<proteinExistence type="predicted"/>
<feature type="region of interest" description="Disordered" evidence="4">
    <location>
        <begin position="123"/>
        <end position="154"/>
    </location>
</feature>
<reference evidence="7" key="1">
    <citation type="submission" date="2022-11" db="UniProtKB">
        <authorList>
            <consortium name="WormBaseParasite"/>
        </authorList>
    </citation>
    <scope>IDENTIFICATION</scope>
</reference>
<dbReference type="SUPFAM" id="SSF109885">
    <property type="entry name" value="I/LWEQ domain"/>
    <property type="match status" value="2"/>
</dbReference>
<dbReference type="GO" id="GO:0003779">
    <property type="term" value="F:actin binding"/>
    <property type="evidence" value="ECO:0007669"/>
    <property type="project" value="InterPro"/>
</dbReference>
<dbReference type="CDD" id="cd17090">
    <property type="entry name" value="FERM_F1_TLN"/>
    <property type="match status" value="1"/>
</dbReference>
<dbReference type="GO" id="GO:0005178">
    <property type="term" value="F:integrin binding"/>
    <property type="evidence" value="ECO:0007669"/>
    <property type="project" value="TreeGrafter"/>
</dbReference>
<dbReference type="InterPro" id="IPR035963">
    <property type="entry name" value="FERM_2"/>
</dbReference>
<dbReference type="GO" id="GO:0005856">
    <property type="term" value="C:cytoskeleton"/>
    <property type="evidence" value="ECO:0007669"/>
    <property type="project" value="UniProtKB-SubCell"/>
</dbReference>
<dbReference type="CDD" id="cd10569">
    <property type="entry name" value="FERM_C_Talin"/>
    <property type="match status" value="1"/>
</dbReference>
<evidence type="ECO:0000313" key="6">
    <source>
        <dbReference type="Proteomes" id="UP000887574"/>
    </source>
</evidence>
<dbReference type="CDD" id="cd14473">
    <property type="entry name" value="FERM_B-lobe"/>
    <property type="match status" value="1"/>
</dbReference>
<dbReference type="GO" id="GO:0005925">
    <property type="term" value="C:focal adhesion"/>
    <property type="evidence" value="ECO:0007669"/>
    <property type="project" value="InterPro"/>
</dbReference>
<dbReference type="InterPro" id="IPR036476">
    <property type="entry name" value="Talin_cent_sf"/>
</dbReference>
<dbReference type="Gene3D" id="3.10.20.90">
    <property type="entry name" value="Phosphatidylinositol 3-kinase Catalytic Subunit, Chain A, domain 1"/>
    <property type="match status" value="2"/>
</dbReference>
<dbReference type="PANTHER" id="PTHR19981:SF1">
    <property type="entry name" value="RHEA, ISOFORM B"/>
    <property type="match status" value="1"/>
</dbReference>
<dbReference type="InterPro" id="IPR011993">
    <property type="entry name" value="PH-like_dom_sf"/>
</dbReference>
<feature type="region of interest" description="Disordered" evidence="4">
    <location>
        <begin position="808"/>
        <end position="827"/>
    </location>
</feature>
<dbReference type="Gene3D" id="1.20.1420.10">
    <property type="entry name" value="Talin, central domain"/>
    <property type="match status" value="5"/>
</dbReference>
<keyword evidence="2" id="KW-0963">Cytoplasm</keyword>
<dbReference type="InterPro" id="IPR019748">
    <property type="entry name" value="FERM_central"/>
</dbReference>
<sequence length="1600" mass="177726">MGVLTLNIEFRERGIKKTMQFEPRIVVYDACRLIRDKLGPLNENPNNYEYYLIRNGDTLEYKNKFRQLRVRTLDGGTVKTLYVDESLPVSQLMINVCSKMGIANHEEYSLVRSSDINGATNGVTNGETNGYHREQRGQSVGGHRTEQPNGKDSRFENTFMNTIGRKKEKQHQQLRAKLHTDEDIAWVDHSKTLREQNIGENEELVLRRKFFFSDTNVDTRDPVQLNLLYLQCRDGVLKGLHPVSRETAIKLAALQCWIEYGPFQEGVQRSIDAKDLLPKEYAKAKEHEKNIIQEYRELMYEDQAAPKKKYCELCQSLPTYGQRKVAGKKSAHPRLLGVNKESVMRVDERTKAVLKDWPLEQVRRWAASYKTFTLDFGDYKDGYYSVQTLDGEKICQLIGGYIDIIMKKKRIADHTGIEGDEGSTMLEDIVAPARATLIAHGEIGQGYAHDDGHVALPGVLRSAAGTPGQDIWVQYGAIGGRIIAQEMPRSERVRYVDSQERSQRALIGTIEATIRAVEEAEEEIAKPPQIDLPKFDQTSRHWRVEVEKESVGDRLAAMGAATAEVVQLTAIPDENYSWSVSDNRVGTAIATIGSNLPEMGRGVRDLAAMLPDEHQAGDLIEAARKLCGAFGTFLDKVHPDKNEKRATILSAASRVGELSHDMINTIHEESTEDRSFHDQLNQRARNVATSTAKLVLQAKTVSADCDEPALKEKVIHSAMKTAFATSELIACTRVVGPTIDHPPCREHLTEAAHNVARSVEELLVDANGACKRTISNTGEQQYSDLHAAARQVSNALDDLIEHVKLSPASHPIFQPGDHQPGPSRDLMRDSESAIRHSRMLVDEFENEAQSGGPDQRDKLLSAARSVAQATSNMIEVTKDCQGRPQEAEAQEALRTAAENLVQVTSDATNTSVAATQTIAAANAARPHLQSRNITETLIVECSETSRYIPPVVQRIKESQASQTAGPVIDSALNPALSMKPLNLFSLLLSWWRWFAQLYPMLTTPRYWTECQETAIASPSRRYCRECFAALANSCRSVGSSVAQLISAAKTNDRQHVGASTLEVAQSLRSFTNSIHAVAATRPNVPVRVIHDSGRVFDRVRERSAPSQLEESARIVSESLRKTLSCLPDNAAIEQAIERIQRASLSRTGSPVDIRQAAAKLIESSMDVFVASYEHFYGSVAHIIQKAGDQPQKQPLMEHLEATRDQALNVLQRLRSSHTDPNNLAYTQSLSKPLGSSWARECDNALQQINSMRYVLDDNSTLVPLNNNSYYESLSEKGGYRTIMHGCPNRGYAVCGLAENAAQSAYLIGAGDRDSQPGKPAIFDTISVIDLYKPSNKLQNRLSEERRNCDSHTTSNLATICREASEHSNNVTVKRQFVNCARDITSATASLIHAVKKVDQQPTDKNHNECREQAHQLLVAAENLEAFIDNPEFGVFQLEFLRLGEMLKSHTAKIWTLTLRCKTWQRIANSSSIVSESIKHLVAAIRDEAPGQAELDGAIQRLGQLIQEVDGAAIAASQQQTPSQNQSNDQLSRQQILHASQILNDRIEPLKVAGISHAEAIGYTVREHMNCIENLVHSTVQTAASSYDSAHSQPCLINAKL</sequence>
<keyword evidence="3" id="KW-0206">Cytoskeleton</keyword>
<evidence type="ECO:0000256" key="4">
    <source>
        <dbReference type="SAM" id="MobiDB-lite"/>
    </source>
</evidence>
<dbReference type="Pfam" id="PF09141">
    <property type="entry name" value="Talin_middle"/>
    <property type="match status" value="1"/>
</dbReference>
<dbReference type="Pfam" id="PF00373">
    <property type="entry name" value="FERM_M"/>
    <property type="match status" value="1"/>
</dbReference>
<evidence type="ECO:0000313" key="7">
    <source>
        <dbReference type="WBParaSite" id="jg16670"/>
    </source>
</evidence>
<keyword evidence="6" id="KW-1185">Reference proteome</keyword>
<evidence type="ECO:0000256" key="3">
    <source>
        <dbReference type="ARBA" id="ARBA00023212"/>
    </source>
</evidence>
<dbReference type="InterPro" id="IPR015224">
    <property type="entry name" value="Talin_cent"/>
</dbReference>
<evidence type="ECO:0000256" key="2">
    <source>
        <dbReference type="ARBA" id="ARBA00022490"/>
    </source>
</evidence>
<accession>A0A915D8I4</accession>
<dbReference type="InterPro" id="IPR032425">
    <property type="entry name" value="FERM_f0"/>
</dbReference>
<feature type="domain" description="FERM" evidence="5">
    <location>
        <begin position="66"/>
        <end position="409"/>
    </location>
</feature>
<dbReference type="Pfam" id="PF21896">
    <property type="entry name" value="Talin_IBS2B"/>
    <property type="match status" value="2"/>
</dbReference>
<protein>
    <submittedName>
        <fullName evidence="7">FERM domain-containing protein</fullName>
    </submittedName>
</protein>
<dbReference type="InterPro" id="IPR014352">
    <property type="entry name" value="FERM/acyl-CoA-bd_prot_sf"/>
</dbReference>
<dbReference type="SUPFAM" id="SSF50729">
    <property type="entry name" value="PH domain-like"/>
    <property type="match status" value="1"/>
</dbReference>
<feature type="compositionally biased region" description="Basic and acidic residues" evidence="4">
    <location>
        <begin position="143"/>
        <end position="154"/>
    </location>
</feature>
<evidence type="ECO:0000259" key="5">
    <source>
        <dbReference type="PROSITE" id="PS50057"/>
    </source>
</evidence>
<dbReference type="GO" id="GO:0030036">
    <property type="term" value="P:actin cytoskeleton organization"/>
    <property type="evidence" value="ECO:0007669"/>
    <property type="project" value="TreeGrafter"/>
</dbReference>
<dbReference type="PROSITE" id="PS50057">
    <property type="entry name" value="FERM_3"/>
    <property type="match status" value="1"/>
</dbReference>
<dbReference type="Pfam" id="PF16511">
    <property type="entry name" value="FERM_f0"/>
    <property type="match status" value="1"/>
</dbReference>
<dbReference type="WBParaSite" id="jg16670">
    <property type="protein sequence ID" value="jg16670"/>
    <property type="gene ID" value="jg16670"/>
</dbReference>
<dbReference type="Gene3D" id="1.20.120.230">
    <property type="entry name" value="Alpha-catenin/vinculin-like"/>
    <property type="match status" value="4"/>
</dbReference>
<comment type="subcellular location">
    <subcellularLocation>
        <location evidence="1">Cytoplasm</location>
        <location evidence="1">Cytoskeleton</location>
    </subcellularLocation>
</comment>
<dbReference type="InterPro" id="IPR000299">
    <property type="entry name" value="FERM_domain"/>
</dbReference>
<dbReference type="FunFam" id="2.30.29.30:FF:000028">
    <property type="entry name" value="Talin 2"/>
    <property type="match status" value="1"/>
</dbReference>
<dbReference type="Pfam" id="PF21692">
    <property type="entry name" value="Talin_R4"/>
    <property type="match status" value="1"/>
</dbReference>
<evidence type="ECO:0000256" key="1">
    <source>
        <dbReference type="ARBA" id="ARBA00004245"/>
    </source>
</evidence>
<dbReference type="SUPFAM" id="SSF109880">
    <property type="entry name" value="A middle domain of Talin 1"/>
    <property type="match status" value="1"/>
</dbReference>
<organism evidence="6 7">
    <name type="scientific">Ditylenchus dipsaci</name>
    <dbReference type="NCBI Taxonomy" id="166011"/>
    <lineage>
        <taxon>Eukaryota</taxon>
        <taxon>Metazoa</taxon>
        <taxon>Ecdysozoa</taxon>
        <taxon>Nematoda</taxon>
        <taxon>Chromadorea</taxon>
        <taxon>Rhabditida</taxon>
        <taxon>Tylenchina</taxon>
        <taxon>Tylenchomorpha</taxon>
        <taxon>Sphaerularioidea</taxon>
        <taxon>Anguinidae</taxon>
        <taxon>Anguininae</taxon>
        <taxon>Ditylenchus</taxon>
    </lineage>
</organism>
<dbReference type="SMART" id="SM00295">
    <property type="entry name" value="B41"/>
    <property type="match status" value="1"/>
</dbReference>
<dbReference type="InterPro" id="IPR019747">
    <property type="entry name" value="FERM_CS"/>
</dbReference>
<dbReference type="Proteomes" id="UP000887574">
    <property type="component" value="Unplaced"/>
</dbReference>
<dbReference type="GO" id="GO:0005886">
    <property type="term" value="C:plasma membrane"/>
    <property type="evidence" value="ECO:0007669"/>
    <property type="project" value="TreeGrafter"/>
</dbReference>
<dbReference type="Pfam" id="PF21865">
    <property type="entry name" value="TLN1-like_RS"/>
    <property type="match status" value="1"/>
</dbReference>
<dbReference type="PANTHER" id="PTHR19981">
    <property type="entry name" value="TALIN"/>
    <property type="match status" value="1"/>
</dbReference>
<dbReference type="PROSITE" id="PS00660">
    <property type="entry name" value="FERM_1"/>
    <property type="match status" value="1"/>
</dbReference>
<dbReference type="InterPro" id="IPR002404">
    <property type="entry name" value="IRS_PTB"/>
</dbReference>
<dbReference type="InterPro" id="IPR049108">
    <property type="entry name" value="Talin_R4"/>
</dbReference>
<dbReference type="InterPro" id="IPR054082">
    <property type="entry name" value="Talin_IBS2B"/>
</dbReference>
<dbReference type="InterPro" id="IPR035964">
    <property type="entry name" value="I/LWEQ_dom_sf"/>
</dbReference>
<dbReference type="Pfam" id="PF02174">
    <property type="entry name" value="IRS"/>
    <property type="match status" value="1"/>
</dbReference>
<dbReference type="GO" id="GO:0005737">
    <property type="term" value="C:cytoplasm"/>
    <property type="evidence" value="ECO:0007669"/>
    <property type="project" value="TreeGrafter"/>
</dbReference>
<name>A0A915D8I4_9BILA</name>
<dbReference type="InterPro" id="IPR054060">
    <property type="entry name" value="TLN1-like_RS"/>
</dbReference>
<dbReference type="Gene3D" id="1.20.80.10">
    <property type="match status" value="1"/>
</dbReference>
<dbReference type="GO" id="GO:0098609">
    <property type="term" value="P:cell-cell adhesion"/>
    <property type="evidence" value="ECO:0007669"/>
    <property type="project" value="TreeGrafter"/>
</dbReference>